<evidence type="ECO:0000313" key="3">
    <source>
        <dbReference type="EMBL" id="KAF9679533.1"/>
    </source>
</evidence>
<dbReference type="PANTHER" id="PTHR38928">
    <property type="entry name" value="ARGOS7"/>
    <property type="match status" value="1"/>
</dbReference>
<evidence type="ECO:0000313" key="4">
    <source>
        <dbReference type="Proteomes" id="UP000657918"/>
    </source>
</evidence>
<keyword evidence="1" id="KW-0472">Membrane</keyword>
<feature type="transmembrane region" description="Helical" evidence="1">
    <location>
        <begin position="20"/>
        <end position="37"/>
    </location>
</feature>
<keyword evidence="4" id="KW-1185">Reference proteome</keyword>
<proteinExistence type="predicted"/>
<keyword evidence="2" id="KW-0732">Signal</keyword>
<accession>A0A835K0U7</accession>
<sequence>MVVLTLILLVLPPVLPPLPPPPLFLLFAPVMIMSVLCRRSNGLISLSTRKLIPSPFAQL</sequence>
<name>A0A835K0U7_9ROSI</name>
<keyword evidence="1" id="KW-1133">Transmembrane helix</keyword>
<comment type="caution">
    <text evidence="3">The sequence shown here is derived from an EMBL/GenBank/DDBJ whole genome shotgun (WGS) entry which is preliminary data.</text>
</comment>
<dbReference type="AlphaFoldDB" id="A0A835K0U7"/>
<evidence type="ECO:0000256" key="2">
    <source>
        <dbReference type="SAM" id="SignalP"/>
    </source>
</evidence>
<organism evidence="3 4">
    <name type="scientific">Salix dunnii</name>
    <dbReference type="NCBI Taxonomy" id="1413687"/>
    <lineage>
        <taxon>Eukaryota</taxon>
        <taxon>Viridiplantae</taxon>
        <taxon>Streptophyta</taxon>
        <taxon>Embryophyta</taxon>
        <taxon>Tracheophyta</taxon>
        <taxon>Spermatophyta</taxon>
        <taxon>Magnoliopsida</taxon>
        <taxon>eudicotyledons</taxon>
        <taxon>Gunneridae</taxon>
        <taxon>Pentapetalae</taxon>
        <taxon>rosids</taxon>
        <taxon>fabids</taxon>
        <taxon>Malpighiales</taxon>
        <taxon>Salicaceae</taxon>
        <taxon>Saliceae</taxon>
        <taxon>Salix</taxon>
    </lineage>
</organism>
<feature type="chain" id="PRO_5032527956" description="Secreted peptide" evidence="2">
    <location>
        <begin position="17"/>
        <end position="59"/>
    </location>
</feature>
<dbReference type="Proteomes" id="UP000657918">
    <property type="component" value="Unassembled WGS sequence"/>
</dbReference>
<reference evidence="3 4" key="1">
    <citation type="submission" date="2020-10" db="EMBL/GenBank/DDBJ databases">
        <title>Plant Genome Project.</title>
        <authorList>
            <person name="Zhang R.-G."/>
        </authorList>
    </citation>
    <scope>NUCLEOTIDE SEQUENCE [LARGE SCALE GENOMIC DNA]</scope>
    <source>
        <strain evidence="3">FAFU-HL-1</strain>
        <tissue evidence="3">Leaf</tissue>
    </source>
</reference>
<gene>
    <name evidence="3" type="ORF">SADUNF_Sadunf06G0024700</name>
</gene>
<protein>
    <recommendedName>
        <fullName evidence="5">Secreted peptide</fullName>
    </recommendedName>
</protein>
<feature type="signal peptide" evidence="2">
    <location>
        <begin position="1"/>
        <end position="16"/>
    </location>
</feature>
<evidence type="ECO:0000256" key="1">
    <source>
        <dbReference type="SAM" id="Phobius"/>
    </source>
</evidence>
<dbReference type="EMBL" id="JADGMS010000006">
    <property type="protein sequence ID" value="KAF9679533.1"/>
    <property type="molecule type" value="Genomic_DNA"/>
</dbReference>
<keyword evidence="1" id="KW-0812">Transmembrane</keyword>
<dbReference type="PANTHER" id="PTHR38928:SF7">
    <property type="entry name" value="ARGOS7"/>
    <property type="match status" value="1"/>
</dbReference>
<evidence type="ECO:0008006" key="5">
    <source>
        <dbReference type="Google" id="ProtNLM"/>
    </source>
</evidence>